<dbReference type="AlphaFoldDB" id="A0A0R3U390"/>
<name>A0A0R3U390_MESCO</name>
<sequence>MVDHCLKSELSGAYKILKHLWNLGYSAEDIFSMLFRVVKNHQMDEYLKLEYIKEVGLIHLRIAEGLGTLVQLAGLLARLCKTTFQPGK</sequence>
<proteinExistence type="predicted"/>
<feature type="domain" description="Replication factor C C-terminal" evidence="1">
    <location>
        <begin position="1"/>
        <end position="78"/>
    </location>
</feature>
<dbReference type="WBParaSite" id="MCU_005003-RA">
    <property type="protein sequence ID" value="MCU_005003-RA"/>
    <property type="gene ID" value="MCU_005003"/>
</dbReference>
<dbReference type="FunFam" id="1.20.272.10:FF:000006">
    <property type="entry name" value="Replication factor C subunit 2"/>
    <property type="match status" value="1"/>
</dbReference>
<dbReference type="SUPFAM" id="SSF48019">
    <property type="entry name" value="post-AAA+ oligomerization domain-like"/>
    <property type="match status" value="1"/>
</dbReference>
<reference evidence="4" key="2">
    <citation type="submission" date="2019-11" db="UniProtKB">
        <authorList>
            <consortium name="WormBaseParasite"/>
        </authorList>
    </citation>
    <scope>IDENTIFICATION</scope>
</reference>
<protein>
    <submittedName>
        <fullName evidence="4">Rep_fac_C domain-containing protein</fullName>
    </submittedName>
</protein>
<accession>A0A0R3U390</accession>
<dbReference type="InterPro" id="IPR008921">
    <property type="entry name" value="DNA_pol3_clamp-load_cplx_C"/>
</dbReference>
<dbReference type="EMBL" id="UXSR01000110">
    <property type="protein sequence ID" value="VDD75014.1"/>
    <property type="molecule type" value="Genomic_DNA"/>
</dbReference>
<dbReference type="InterPro" id="IPR013748">
    <property type="entry name" value="Rep_factorC_C"/>
</dbReference>
<dbReference type="Pfam" id="PF08542">
    <property type="entry name" value="Rep_fac_C"/>
    <property type="match status" value="1"/>
</dbReference>
<evidence type="ECO:0000313" key="2">
    <source>
        <dbReference type="EMBL" id="VDD75014.1"/>
    </source>
</evidence>
<dbReference type="GO" id="GO:0006260">
    <property type="term" value="P:DNA replication"/>
    <property type="evidence" value="ECO:0007669"/>
    <property type="project" value="InterPro"/>
</dbReference>
<evidence type="ECO:0000259" key="1">
    <source>
        <dbReference type="Pfam" id="PF08542"/>
    </source>
</evidence>
<dbReference type="OrthoDB" id="4199794at2759"/>
<evidence type="ECO:0000313" key="3">
    <source>
        <dbReference type="Proteomes" id="UP000267029"/>
    </source>
</evidence>
<organism evidence="4">
    <name type="scientific">Mesocestoides corti</name>
    <name type="common">Flatworm</name>
    <dbReference type="NCBI Taxonomy" id="53468"/>
    <lineage>
        <taxon>Eukaryota</taxon>
        <taxon>Metazoa</taxon>
        <taxon>Spiralia</taxon>
        <taxon>Lophotrochozoa</taxon>
        <taxon>Platyhelminthes</taxon>
        <taxon>Cestoda</taxon>
        <taxon>Eucestoda</taxon>
        <taxon>Cyclophyllidea</taxon>
        <taxon>Mesocestoididae</taxon>
        <taxon>Mesocestoides</taxon>
    </lineage>
</organism>
<gene>
    <name evidence="2" type="ORF">MCOS_LOCUS1017</name>
</gene>
<keyword evidence="3" id="KW-1185">Reference proteome</keyword>
<dbReference type="Gene3D" id="1.20.272.10">
    <property type="match status" value="1"/>
</dbReference>
<evidence type="ECO:0000313" key="4">
    <source>
        <dbReference type="WBParaSite" id="MCU_005003-RA"/>
    </source>
</evidence>
<dbReference type="GO" id="GO:0003677">
    <property type="term" value="F:DNA binding"/>
    <property type="evidence" value="ECO:0007669"/>
    <property type="project" value="InterPro"/>
</dbReference>
<reference evidence="2 3" key="1">
    <citation type="submission" date="2018-10" db="EMBL/GenBank/DDBJ databases">
        <authorList>
            <consortium name="Pathogen Informatics"/>
        </authorList>
    </citation>
    <scope>NUCLEOTIDE SEQUENCE [LARGE SCALE GENOMIC DNA]</scope>
</reference>
<dbReference type="Proteomes" id="UP000267029">
    <property type="component" value="Unassembled WGS sequence"/>
</dbReference>
<dbReference type="STRING" id="53468.A0A0R3U390"/>